<feature type="region of interest" description="Disordered" evidence="4">
    <location>
        <begin position="22"/>
        <end position="49"/>
    </location>
</feature>
<comment type="catalytic activity">
    <reaction evidence="1 3">
        <text>Thiol-dependent hydrolysis of ester, thioester, amide, peptide and isopeptide bonds formed by the C-terminal Gly of ubiquitin (a 76-residue protein attached to proteins as an intracellular targeting signal).</text>
        <dbReference type="EC" id="3.4.19.12"/>
    </reaction>
</comment>
<evidence type="ECO:0000256" key="3">
    <source>
        <dbReference type="RuleBase" id="RU367104"/>
    </source>
</evidence>
<dbReference type="PANTHER" id="PTHR13312">
    <property type="entry name" value="HIV-INDUCED PROTEIN-7-LIKE PROTEASE"/>
    <property type="match status" value="1"/>
</dbReference>
<keyword evidence="3" id="KW-0963">Cytoplasm</keyword>
<evidence type="ECO:0000259" key="6">
    <source>
        <dbReference type="PROSITE" id="PS50802"/>
    </source>
</evidence>
<protein>
    <recommendedName>
        <fullName evidence="3">Ubiquitin thioesterase OTU</fullName>
        <ecNumber evidence="3">3.4.19.12</ecNumber>
    </recommendedName>
</protein>
<dbReference type="InterPro" id="IPR003323">
    <property type="entry name" value="OTU_dom"/>
</dbReference>
<dbReference type="AlphaFoldDB" id="A0A830CWY0"/>
<dbReference type="EC" id="3.4.19.12" evidence="3"/>
<sequence>MGSWGRLLASYLLSLSPPPPLLSTASSGPNTAATRCRGSLRPPFSAQARRRRLRLAHDPSFLLEPAADGGSEPPRARRGEAAGRGSWNVAWDARPARWLHYPDSAWLLFGVCSTLAAVAAPPLIDSDPDSNLEPADRSGTDPSCNYRVTGVTADGRCLFRAIAHMACLRNGEEAPDENRQRELADELRAQVVEELLKRRKEVEWFMEEEFDVYVKRIQQPYAWGGEPELLMCSHVLRRPISVYMKERSSSSLIKIANYGEEYRRDDENSIDVLFHGYGHYDILESLSGSRREVNC</sequence>
<keyword evidence="2 3" id="KW-0378">Hydrolase</keyword>
<dbReference type="EMBL" id="BMAC01000624">
    <property type="protein sequence ID" value="GFQ00354.1"/>
    <property type="molecule type" value="Genomic_DNA"/>
</dbReference>
<comment type="caution">
    <text evidence="7">The sequence shown here is derived from an EMBL/GenBank/DDBJ whole genome shotgun (WGS) entry which is preliminary data.</text>
</comment>
<accession>A0A830CWY0</accession>
<dbReference type="GO" id="GO:0036503">
    <property type="term" value="P:ERAD pathway"/>
    <property type="evidence" value="ECO:0007669"/>
    <property type="project" value="TreeGrafter"/>
</dbReference>
<feature type="region of interest" description="Disordered" evidence="4">
    <location>
        <begin position="63"/>
        <end position="84"/>
    </location>
</feature>
<dbReference type="Pfam" id="PF02338">
    <property type="entry name" value="OTU"/>
    <property type="match status" value="1"/>
</dbReference>
<keyword evidence="5" id="KW-0732">Signal</keyword>
<dbReference type="FunFam" id="3.90.70.80:FF:000007">
    <property type="entry name" value="OTU domain-containing protein"/>
    <property type="match status" value="1"/>
</dbReference>
<dbReference type="PROSITE" id="PS50802">
    <property type="entry name" value="OTU"/>
    <property type="match status" value="1"/>
</dbReference>
<comment type="function">
    <text evidence="3">Hydrolase that can remove conjugated ubiquitin from proteins and may therefore play an important regulatory role at the level of protein turnover by preventing degradation.</text>
</comment>
<dbReference type="GO" id="GO:0030968">
    <property type="term" value="P:endoplasmic reticulum unfolded protein response"/>
    <property type="evidence" value="ECO:0007669"/>
    <property type="project" value="TreeGrafter"/>
</dbReference>
<name>A0A830CWY0_9LAMI</name>
<dbReference type="GO" id="GO:0016579">
    <property type="term" value="P:protein deubiquitination"/>
    <property type="evidence" value="ECO:0007669"/>
    <property type="project" value="TreeGrafter"/>
</dbReference>
<dbReference type="GO" id="GO:0004843">
    <property type="term" value="F:cysteine-type deubiquitinase activity"/>
    <property type="evidence" value="ECO:0007669"/>
    <property type="project" value="UniProtKB-UniRule"/>
</dbReference>
<dbReference type="CDD" id="cd22760">
    <property type="entry name" value="OTU_plant_OTU4-like"/>
    <property type="match status" value="1"/>
</dbReference>
<evidence type="ECO:0000256" key="1">
    <source>
        <dbReference type="ARBA" id="ARBA00000707"/>
    </source>
</evidence>
<gene>
    <name evidence="7" type="ORF">PHJA_002179400</name>
</gene>
<evidence type="ECO:0000313" key="8">
    <source>
        <dbReference type="Proteomes" id="UP000653305"/>
    </source>
</evidence>
<dbReference type="Gene3D" id="3.90.70.80">
    <property type="match status" value="1"/>
</dbReference>
<keyword evidence="8" id="KW-1185">Reference proteome</keyword>
<dbReference type="GO" id="GO:0005829">
    <property type="term" value="C:cytosol"/>
    <property type="evidence" value="ECO:0007669"/>
    <property type="project" value="TreeGrafter"/>
</dbReference>
<dbReference type="InterPro" id="IPR038765">
    <property type="entry name" value="Papain-like_cys_pep_sf"/>
</dbReference>
<evidence type="ECO:0000256" key="4">
    <source>
        <dbReference type="SAM" id="MobiDB-lite"/>
    </source>
</evidence>
<keyword evidence="3" id="KW-0645">Protease</keyword>
<dbReference type="OrthoDB" id="409956at2759"/>
<dbReference type="InterPro" id="IPR047947">
    <property type="entry name" value="OTU4_OTU"/>
</dbReference>
<reference evidence="7" key="1">
    <citation type="submission" date="2020-07" db="EMBL/GenBank/DDBJ databases">
        <title>Ethylene signaling mediates host invasion by parasitic plants.</title>
        <authorList>
            <person name="Yoshida S."/>
        </authorList>
    </citation>
    <scope>NUCLEOTIDE SEQUENCE</scope>
    <source>
        <strain evidence="7">Okayama</strain>
    </source>
</reference>
<evidence type="ECO:0000256" key="5">
    <source>
        <dbReference type="SAM" id="SignalP"/>
    </source>
</evidence>
<feature type="chain" id="PRO_5032288852" description="Ubiquitin thioesterase OTU" evidence="5">
    <location>
        <begin position="24"/>
        <end position="295"/>
    </location>
</feature>
<dbReference type="Proteomes" id="UP000653305">
    <property type="component" value="Unassembled WGS sequence"/>
</dbReference>
<keyword evidence="3" id="KW-0833">Ubl conjugation pathway</keyword>
<dbReference type="SUPFAM" id="SSF54001">
    <property type="entry name" value="Cysteine proteinases"/>
    <property type="match status" value="1"/>
</dbReference>
<organism evidence="7 8">
    <name type="scientific">Phtheirospermum japonicum</name>
    <dbReference type="NCBI Taxonomy" id="374723"/>
    <lineage>
        <taxon>Eukaryota</taxon>
        <taxon>Viridiplantae</taxon>
        <taxon>Streptophyta</taxon>
        <taxon>Embryophyta</taxon>
        <taxon>Tracheophyta</taxon>
        <taxon>Spermatophyta</taxon>
        <taxon>Magnoliopsida</taxon>
        <taxon>eudicotyledons</taxon>
        <taxon>Gunneridae</taxon>
        <taxon>Pentapetalae</taxon>
        <taxon>asterids</taxon>
        <taxon>lamiids</taxon>
        <taxon>Lamiales</taxon>
        <taxon>Orobanchaceae</taxon>
        <taxon>Orobanchaceae incertae sedis</taxon>
        <taxon>Phtheirospermum</taxon>
    </lineage>
</organism>
<evidence type="ECO:0000256" key="2">
    <source>
        <dbReference type="ARBA" id="ARBA00022801"/>
    </source>
</evidence>
<evidence type="ECO:0000313" key="7">
    <source>
        <dbReference type="EMBL" id="GFQ00354.1"/>
    </source>
</evidence>
<comment type="subcellular location">
    <subcellularLocation>
        <location evidence="3">Cytoplasm</location>
    </subcellularLocation>
</comment>
<proteinExistence type="predicted"/>
<dbReference type="PANTHER" id="PTHR13312:SF6">
    <property type="entry name" value="UBIQUITIN THIOESTERASE OTU"/>
    <property type="match status" value="1"/>
</dbReference>
<feature type="signal peptide" evidence="5">
    <location>
        <begin position="1"/>
        <end position="23"/>
    </location>
</feature>
<dbReference type="GO" id="GO:0005634">
    <property type="term" value="C:nucleus"/>
    <property type="evidence" value="ECO:0007669"/>
    <property type="project" value="TreeGrafter"/>
</dbReference>
<keyword evidence="3" id="KW-0788">Thiol protease</keyword>
<feature type="domain" description="OTU" evidence="6">
    <location>
        <begin position="146"/>
        <end position="286"/>
    </location>
</feature>